<name>A0A4P6UKN5_9BURK</name>
<feature type="signal peptide" evidence="1">
    <location>
        <begin position="1"/>
        <end position="18"/>
    </location>
</feature>
<evidence type="ECO:0000313" key="3">
    <source>
        <dbReference type="Proteomes" id="UP000292939"/>
    </source>
</evidence>
<dbReference type="AlphaFoldDB" id="A0A4P6UKN5"/>
<sequence length="208" mass="21885">MTLLVVMVLLLILGQSAAAVLRNAASGERFAHNLRQQHLAQQQAELALRYCEAELRKPDGSEAGLPTDGVLRIPSLAEAGLTRTAWDAPPAWQQGANWFGMAGARVVLTRDMAGGLAAGITPGRLPECLVELQELADGTLAHVITARGFSPAYPAGTGAESGATPAGGAVVWVQSILLLGTLAPADDARMGRPILDRLWRRILQPPSS</sequence>
<dbReference type="EMBL" id="CP031395">
    <property type="protein sequence ID" value="QBK05044.1"/>
    <property type="molecule type" value="Genomic_DNA"/>
</dbReference>
<dbReference type="Proteomes" id="UP000292939">
    <property type="component" value="Chromosome"/>
</dbReference>
<protein>
    <recommendedName>
        <fullName evidence="4">Type 4 fimbrial biogenesis protein PilX N-terminal domain-containing protein</fullName>
    </recommendedName>
</protein>
<evidence type="ECO:0000313" key="2">
    <source>
        <dbReference type="EMBL" id="QBK05044.1"/>
    </source>
</evidence>
<dbReference type="KEGG" id="hgr:DW355_09910"/>
<accession>A0A4P6UKN5</accession>
<gene>
    <name evidence="2" type="ORF">DW355_09910</name>
</gene>
<feature type="chain" id="PRO_5020234106" description="Type 4 fimbrial biogenesis protein PilX N-terminal domain-containing protein" evidence="1">
    <location>
        <begin position="19"/>
        <end position="208"/>
    </location>
</feature>
<evidence type="ECO:0008006" key="4">
    <source>
        <dbReference type="Google" id="ProtNLM"/>
    </source>
</evidence>
<evidence type="ECO:0000256" key="1">
    <source>
        <dbReference type="SAM" id="SignalP"/>
    </source>
</evidence>
<reference evidence="2 3" key="1">
    <citation type="submission" date="2018-07" db="EMBL/GenBank/DDBJ databases">
        <title>Exploring interactions and the metabolic potential of the ultra-small soil bacteria Hylemonella gracilis.</title>
        <authorList>
            <person name="Tyc O."/>
            <person name="Kulkarni P."/>
            <person name="Gawehns F."/>
            <person name="Hundscheid M."/>
            <person name="Zweers H."/>
            <person name="Garbeva P."/>
        </authorList>
    </citation>
    <scope>NUCLEOTIDE SEQUENCE [LARGE SCALE GENOMIC DNA]</scope>
    <source>
        <strain evidence="2 3">NS1</strain>
    </source>
</reference>
<organism evidence="2 3">
    <name type="scientific">Hylemonella gracilis</name>
    <dbReference type="NCBI Taxonomy" id="80880"/>
    <lineage>
        <taxon>Bacteria</taxon>
        <taxon>Pseudomonadati</taxon>
        <taxon>Pseudomonadota</taxon>
        <taxon>Betaproteobacteria</taxon>
        <taxon>Burkholderiales</taxon>
        <taxon>Comamonadaceae</taxon>
        <taxon>Hylemonella</taxon>
    </lineage>
</organism>
<proteinExistence type="predicted"/>
<keyword evidence="1" id="KW-0732">Signal</keyword>